<sequence length="138" mass="16789">MVNRIGKYATSDFVDDIELLTMLFELPEKDKMLMWSEGYIDLVIEKLPVYARDILEKRIEKWEDTKAYFEIQLNEIKQDQEFLAKLKGERKEFALFVMKRYPEFQSLLFLLYDGNLKERDLRKFVYRRRVSSGKKYLH</sequence>
<keyword evidence="2" id="KW-1185">Reference proteome</keyword>
<dbReference type="Proteomes" id="UP000677265">
    <property type="component" value="Unassembled WGS sequence"/>
</dbReference>
<reference evidence="1 2" key="1">
    <citation type="submission" date="2022-03" db="EMBL/GenBank/DDBJ databases">
        <title>Novel Bacillus species.</title>
        <authorList>
            <person name="Liu G."/>
        </authorList>
    </citation>
    <scope>NUCLEOTIDE SEQUENCE [LARGE SCALE GENOMIC DNA]</scope>
    <source>
        <strain evidence="1 2">FJAT-50051</strain>
    </source>
</reference>
<evidence type="ECO:0000313" key="2">
    <source>
        <dbReference type="Proteomes" id="UP000677265"/>
    </source>
</evidence>
<dbReference type="RefSeq" id="WP_241113994.1">
    <property type="nucleotide sequence ID" value="NZ_JAGYPE020000045.1"/>
</dbReference>
<evidence type="ECO:0000313" key="1">
    <source>
        <dbReference type="EMBL" id="MCH6267912.1"/>
    </source>
</evidence>
<name>A0A9J6MTM9_9BACI</name>
<accession>A0A9J6MTM9</accession>
<organism evidence="1 2">
    <name type="scientific">Neobacillus citreus</name>
    <dbReference type="NCBI Taxonomy" id="2833578"/>
    <lineage>
        <taxon>Bacteria</taxon>
        <taxon>Bacillati</taxon>
        <taxon>Bacillota</taxon>
        <taxon>Bacilli</taxon>
        <taxon>Bacillales</taxon>
        <taxon>Bacillaceae</taxon>
        <taxon>Neobacillus</taxon>
    </lineage>
</organism>
<comment type="caution">
    <text evidence="1">The sequence shown here is derived from an EMBL/GenBank/DDBJ whole genome shotgun (WGS) entry which is preliminary data.</text>
</comment>
<gene>
    <name evidence="1" type="ORF">KHB02_020515</name>
</gene>
<dbReference type="AlphaFoldDB" id="A0A9J6MTM9"/>
<protein>
    <submittedName>
        <fullName evidence="1">Uncharacterized protein</fullName>
    </submittedName>
</protein>
<dbReference type="EMBL" id="JAGYPE020000045">
    <property type="protein sequence ID" value="MCH6267912.1"/>
    <property type="molecule type" value="Genomic_DNA"/>
</dbReference>
<proteinExistence type="predicted"/>